<evidence type="ECO:0000256" key="3">
    <source>
        <dbReference type="ARBA" id="ARBA00022989"/>
    </source>
</evidence>
<dbReference type="GO" id="GO:0016020">
    <property type="term" value="C:membrane"/>
    <property type="evidence" value="ECO:0007669"/>
    <property type="project" value="UniProtKB-SubCell"/>
</dbReference>
<name>A0A1G2MK60_9BACT</name>
<dbReference type="STRING" id="1802308.A3D50_00705"/>
<dbReference type="InterPro" id="IPR032808">
    <property type="entry name" value="DoxX"/>
</dbReference>
<feature type="transmembrane region" description="Helical" evidence="5">
    <location>
        <begin position="50"/>
        <end position="68"/>
    </location>
</feature>
<organism evidence="6 7">
    <name type="scientific">Candidatus Taylorbacteria bacterium RIFCSPHIGHO2_02_FULL_44_12</name>
    <dbReference type="NCBI Taxonomy" id="1802308"/>
    <lineage>
        <taxon>Bacteria</taxon>
        <taxon>Candidatus Tayloriibacteriota</taxon>
    </lineage>
</organism>
<evidence type="ECO:0000256" key="4">
    <source>
        <dbReference type="ARBA" id="ARBA00023136"/>
    </source>
</evidence>
<evidence type="ECO:0000256" key="2">
    <source>
        <dbReference type="ARBA" id="ARBA00022692"/>
    </source>
</evidence>
<proteinExistence type="predicted"/>
<evidence type="ECO:0000256" key="1">
    <source>
        <dbReference type="ARBA" id="ARBA00004141"/>
    </source>
</evidence>
<comment type="subcellular location">
    <subcellularLocation>
        <location evidence="1">Membrane</location>
        <topology evidence="1">Multi-pass membrane protein</topology>
    </subcellularLocation>
</comment>
<keyword evidence="2 5" id="KW-0812">Transmembrane</keyword>
<comment type="caution">
    <text evidence="6">The sequence shown here is derived from an EMBL/GenBank/DDBJ whole genome shotgun (WGS) entry which is preliminary data.</text>
</comment>
<dbReference type="EMBL" id="MHRM01000009">
    <property type="protein sequence ID" value="OHA24246.1"/>
    <property type="molecule type" value="Genomic_DNA"/>
</dbReference>
<evidence type="ECO:0000313" key="6">
    <source>
        <dbReference type="EMBL" id="OHA24246.1"/>
    </source>
</evidence>
<keyword evidence="3 5" id="KW-1133">Transmembrane helix</keyword>
<reference evidence="6 7" key="1">
    <citation type="journal article" date="2016" name="Nat. Commun.">
        <title>Thousands of microbial genomes shed light on interconnected biogeochemical processes in an aquifer system.</title>
        <authorList>
            <person name="Anantharaman K."/>
            <person name="Brown C.T."/>
            <person name="Hug L.A."/>
            <person name="Sharon I."/>
            <person name="Castelle C.J."/>
            <person name="Probst A.J."/>
            <person name="Thomas B.C."/>
            <person name="Singh A."/>
            <person name="Wilkins M.J."/>
            <person name="Karaoz U."/>
            <person name="Brodie E.L."/>
            <person name="Williams K.H."/>
            <person name="Hubbard S.S."/>
            <person name="Banfield J.F."/>
        </authorList>
    </citation>
    <scope>NUCLEOTIDE SEQUENCE [LARGE SCALE GENOMIC DNA]</scope>
</reference>
<keyword evidence="4 5" id="KW-0472">Membrane</keyword>
<sequence>MENNKLTIWVLRIAVAGEFIGHGVFALQGKQDWIGWFAKFGISDPGTATQLLFILGIIDIALAILVLIKPIRVALLWMVFWGFWTALLRPIVGMPIWDFVERWANWGAPLALLLLIGWPKTFKEWFK</sequence>
<dbReference type="Proteomes" id="UP000178413">
    <property type="component" value="Unassembled WGS sequence"/>
</dbReference>
<accession>A0A1G2MK60</accession>
<dbReference type="AlphaFoldDB" id="A0A1G2MK60"/>
<gene>
    <name evidence="6" type="ORF">A3D50_00705</name>
</gene>
<feature type="transmembrane region" description="Helical" evidence="5">
    <location>
        <begin position="75"/>
        <end position="97"/>
    </location>
</feature>
<dbReference type="Pfam" id="PF07681">
    <property type="entry name" value="DoxX"/>
    <property type="match status" value="1"/>
</dbReference>
<evidence type="ECO:0008006" key="8">
    <source>
        <dbReference type="Google" id="ProtNLM"/>
    </source>
</evidence>
<protein>
    <recommendedName>
        <fullName evidence="8">DoxX family protein</fullName>
    </recommendedName>
</protein>
<evidence type="ECO:0000313" key="7">
    <source>
        <dbReference type="Proteomes" id="UP000178413"/>
    </source>
</evidence>
<evidence type="ECO:0000256" key="5">
    <source>
        <dbReference type="SAM" id="Phobius"/>
    </source>
</evidence>